<dbReference type="InterPro" id="IPR014957">
    <property type="entry name" value="IDEAL_dom"/>
</dbReference>
<sequence>MRKLSCKVCGNNEFQVLNVNETLCKCGLRLTKLSDYRSEEPKIRTEHFYPDQKKQAEVISKISLLKRAIDKCLDEQDKETFKKLTSELRVCQHVLQKGVNDPLVHSKEGLKQKQDKM</sequence>
<dbReference type="InterPro" id="IPR027393">
    <property type="entry name" value="Virus_scaffolding_prot_C"/>
</dbReference>
<reference evidence="2" key="1">
    <citation type="submission" date="2024-05" db="EMBL/GenBank/DDBJ databases">
        <title>Metabacillus sp. nov., isolated from the rhizosphere soil of tomato plants.</title>
        <authorList>
            <person name="Ma R."/>
        </authorList>
    </citation>
    <scope>NUCLEOTIDE SEQUENCE</scope>
    <source>
        <strain evidence="2">DBTR6</strain>
    </source>
</reference>
<dbReference type="Gene3D" id="4.10.810.10">
    <property type="entry name" value="Virus Scaffolding Protein, Chain A"/>
    <property type="match status" value="1"/>
</dbReference>
<evidence type="ECO:0000313" key="3">
    <source>
        <dbReference type="Proteomes" id="UP001165287"/>
    </source>
</evidence>
<keyword evidence="3" id="KW-1185">Reference proteome</keyword>
<organism evidence="2 3">
    <name type="scientific">Metabacillus rhizolycopersici</name>
    <dbReference type="NCBI Taxonomy" id="2875709"/>
    <lineage>
        <taxon>Bacteria</taxon>
        <taxon>Bacillati</taxon>
        <taxon>Bacillota</taxon>
        <taxon>Bacilli</taxon>
        <taxon>Bacillales</taxon>
        <taxon>Bacillaceae</taxon>
        <taxon>Metabacillus</taxon>
    </lineage>
</organism>
<dbReference type="SMART" id="SM00914">
    <property type="entry name" value="IDEAL"/>
    <property type="match status" value="1"/>
</dbReference>
<gene>
    <name evidence="2" type="ORF">K9V48_13525</name>
</gene>
<proteinExistence type="predicted"/>
<accession>A0ABS7USI0</accession>
<name>A0ABS7USI0_9BACI</name>
<dbReference type="Proteomes" id="UP001165287">
    <property type="component" value="Unassembled WGS sequence"/>
</dbReference>
<dbReference type="RefSeq" id="WP_224139508.1">
    <property type="nucleotide sequence ID" value="NZ_JAIQUM010000028.1"/>
</dbReference>
<evidence type="ECO:0000313" key="2">
    <source>
        <dbReference type="EMBL" id="MBZ5751243.1"/>
    </source>
</evidence>
<protein>
    <submittedName>
        <fullName evidence="2">IDEAL domain-containing protein</fullName>
    </submittedName>
</protein>
<dbReference type="EMBL" id="JAIQUM010000028">
    <property type="protein sequence ID" value="MBZ5751243.1"/>
    <property type="molecule type" value="Genomic_DNA"/>
</dbReference>
<dbReference type="Pfam" id="PF08858">
    <property type="entry name" value="IDEAL"/>
    <property type="match status" value="1"/>
</dbReference>
<feature type="domain" description="IDEAL" evidence="1">
    <location>
        <begin position="58"/>
        <end position="88"/>
    </location>
</feature>
<evidence type="ECO:0000259" key="1">
    <source>
        <dbReference type="SMART" id="SM00914"/>
    </source>
</evidence>
<comment type="caution">
    <text evidence="2">The sequence shown here is derived from an EMBL/GenBank/DDBJ whole genome shotgun (WGS) entry which is preliminary data.</text>
</comment>